<keyword evidence="1" id="KW-0472">Membrane</keyword>
<evidence type="ECO:0000259" key="2">
    <source>
        <dbReference type="Pfam" id="PF07435"/>
    </source>
</evidence>
<dbReference type="CDD" id="cd15787">
    <property type="entry name" value="YycH_N"/>
    <property type="match status" value="1"/>
</dbReference>
<organism evidence="3 4">
    <name type="scientific">Rossellomorea aquimaris</name>
    <dbReference type="NCBI Taxonomy" id="189382"/>
    <lineage>
        <taxon>Bacteria</taxon>
        <taxon>Bacillati</taxon>
        <taxon>Bacillota</taxon>
        <taxon>Bacilli</taxon>
        <taxon>Bacillales</taxon>
        <taxon>Bacillaceae</taxon>
        <taxon>Rossellomorea</taxon>
    </lineage>
</organism>
<comment type="caution">
    <text evidence="3">The sequence shown here is derived from an EMBL/GenBank/DDBJ whole genome shotgun (WGS) entry which is preliminary data.</text>
</comment>
<evidence type="ECO:0000313" key="3">
    <source>
        <dbReference type="EMBL" id="TYS82565.1"/>
    </source>
</evidence>
<feature type="transmembrane region" description="Helical" evidence="1">
    <location>
        <begin position="9"/>
        <end position="28"/>
    </location>
</feature>
<gene>
    <name evidence="3" type="ORF">FZC85_19000</name>
</gene>
<keyword evidence="1" id="KW-1133">Transmembrane helix</keyword>
<evidence type="ECO:0000313" key="4">
    <source>
        <dbReference type="Proteomes" id="UP000324269"/>
    </source>
</evidence>
<dbReference type="RefSeq" id="WP_148970572.1">
    <property type="nucleotide sequence ID" value="NZ_CANLNA010000004.1"/>
</dbReference>
<dbReference type="Gene3D" id="3.10.450.310">
    <property type="match status" value="1"/>
</dbReference>
<reference evidence="3 4" key="1">
    <citation type="submission" date="2019-08" db="EMBL/GenBank/DDBJ databases">
        <title>Bacillus genomes from the desert of Cuatro Cienegas, Coahuila.</title>
        <authorList>
            <person name="Olmedo-Alvarez G."/>
        </authorList>
    </citation>
    <scope>NUCLEOTIDE SEQUENCE [LARGE SCALE GENOMIC DNA]</scope>
    <source>
        <strain evidence="3 4">CH87b_3T</strain>
    </source>
</reference>
<sequence length="439" mass="51273">MKYEKIKSIVLTLLVCISIFLTFNLWTYQPGYDTIDSTETFEVSVGEKIEETDLSKVLIKPYQLFYHSSNKTVGTLDGDEMNKVIKDLSSWTLFDLKDYSNQYSRDEIKSLIQGEKKVEIVFPDNVPLSIYSRVIHLEDKKIPTASFDRIVIDLNTVNSDAGTVYFVSLNSNEKYFYECRVSVESLQKFEKTFLKQVVSYDEYVEQPLNSKRNIFLPKLPKEYKSYRYYSDTLSLDDFKKALFSDPNNVEVTKNTFINVPSFMKTNEEYNTLSYVNLSVDENTSLPPVSLFQKSMEFVNDHGGWTDDYHFYSISPIENKIVYRLFMENHPVFNENNMAEVSQVWGSESISKYDRPFFKLDMVSKNEIRDVLLPSGASVLYALKQNRTKGLEDVEDIVIGYRMTRDSNESNKNFIIFEPSWYYKFSGNWLRIPLEELEGF</sequence>
<dbReference type="OrthoDB" id="2382185at2"/>
<dbReference type="InterPro" id="IPR009996">
    <property type="entry name" value="YycH"/>
</dbReference>
<keyword evidence="1" id="KW-0812">Transmembrane</keyword>
<dbReference type="Gene3D" id="3.30.310.160">
    <property type="entry name" value="YycH protein, domain 2"/>
    <property type="match status" value="1"/>
</dbReference>
<dbReference type="Pfam" id="PF07435">
    <property type="entry name" value="YycH"/>
    <property type="match status" value="1"/>
</dbReference>
<protein>
    <recommendedName>
        <fullName evidence="2">Regulatory protein YycH domain-containing protein</fullName>
    </recommendedName>
</protein>
<dbReference type="EMBL" id="VTEZ01000007">
    <property type="protein sequence ID" value="TYS82565.1"/>
    <property type="molecule type" value="Genomic_DNA"/>
</dbReference>
<accession>A0A5D4TK10</accession>
<dbReference type="Proteomes" id="UP000324269">
    <property type="component" value="Unassembled WGS sequence"/>
</dbReference>
<name>A0A5D4TK10_9BACI</name>
<dbReference type="InterPro" id="IPR042274">
    <property type="entry name" value="YycH/YycI_2"/>
</dbReference>
<feature type="domain" description="Regulatory protein YycH" evidence="2">
    <location>
        <begin position="4"/>
        <end position="434"/>
    </location>
</feature>
<proteinExistence type="predicted"/>
<evidence type="ECO:0000256" key="1">
    <source>
        <dbReference type="SAM" id="Phobius"/>
    </source>
</evidence>
<dbReference type="AlphaFoldDB" id="A0A5D4TK10"/>